<dbReference type="EMBL" id="BACD03000005">
    <property type="protein sequence ID" value="GAO46671.1"/>
    <property type="molecule type" value="Genomic_DNA"/>
</dbReference>
<reference evidence="2 3" key="1">
    <citation type="journal article" date="2011" name="J. Gen. Appl. Microbiol.">
        <title>Draft genome sequencing of the enigmatic yeast Saitoella complicata.</title>
        <authorList>
            <person name="Nishida H."/>
            <person name="Hamamoto M."/>
            <person name="Sugiyama J."/>
        </authorList>
    </citation>
    <scope>NUCLEOTIDE SEQUENCE [LARGE SCALE GENOMIC DNA]</scope>
    <source>
        <strain evidence="2 3">NRRL Y-17804</strain>
    </source>
</reference>
<evidence type="ECO:0000313" key="3">
    <source>
        <dbReference type="Proteomes" id="UP000033140"/>
    </source>
</evidence>
<evidence type="ECO:0000313" key="2">
    <source>
        <dbReference type="EMBL" id="GAO46671.1"/>
    </source>
</evidence>
<feature type="region of interest" description="Disordered" evidence="1">
    <location>
        <begin position="91"/>
        <end position="115"/>
    </location>
</feature>
<dbReference type="AlphaFoldDB" id="A0A0E9NAE2"/>
<keyword evidence="3" id="KW-1185">Reference proteome</keyword>
<proteinExistence type="predicted"/>
<gene>
    <name evidence="2" type="ORF">G7K_0896-t1</name>
</gene>
<organism evidence="2 3">
    <name type="scientific">Saitoella complicata (strain BCRC 22490 / CBS 7301 / JCM 7358 / NBRC 10748 / NRRL Y-17804)</name>
    <dbReference type="NCBI Taxonomy" id="698492"/>
    <lineage>
        <taxon>Eukaryota</taxon>
        <taxon>Fungi</taxon>
        <taxon>Dikarya</taxon>
        <taxon>Ascomycota</taxon>
        <taxon>Taphrinomycotina</taxon>
        <taxon>Taphrinomycotina incertae sedis</taxon>
        <taxon>Saitoella</taxon>
    </lineage>
</organism>
<accession>A0A0E9NAE2</accession>
<comment type="caution">
    <text evidence="2">The sequence shown here is derived from an EMBL/GenBank/DDBJ whole genome shotgun (WGS) entry which is preliminary data.</text>
</comment>
<reference evidence="2 3" key="3">
    <citation type="journal article" date="2015" name="Genome Announc.">
        <title>Draft Genome Sequence of the Archiascomycetous Yeast Saitoella complicata.</title>
        <authorList>
            <person name="Yamauchi K."/>
            <person name="Kondo S."/>
            <person name="Hamamoto M."/>
            <person name="Takahashi Y."/>
            <person name="Ogura Y."/>
            <person name="Hayashi T."/>
            <person name="Nishida H."/>
        </authorList>
    </citation>
    <scope>NUCLEOTIDE SEQUENCE [LARGE SCALE GENOMIC DNA]</scope>
    <source>
        <strain evidence="2 3">NRRL Y-17804</strain>
    </source>
</reference>
<dbReference type="Proteomes" id="UP000033140">
    <property type="component" value="Unassembled WGS sequence"/>
</dbReference>
<reference evidence="2 3" key="2">
    <citation type="journal article" date="2014" name="J. Gen. Appl. Microbiol.">
        <title>The early diverging ascomycetous budding yeast Saitoella complicata has three histone deacetylases belonging to the Clr6, Hos2, and Rpd3 lineages.</title>
        <authorList>
            <person name="Nishida H."/>
            <person name="Matsumoto T."/>
            <person name="Kondo S."/>
            <person name="Hamamoto M."/>
            <person name="Yoshikawa H."/>
        </authorList>
    </citation>
    <scope>NUCLEOTIDE SEQUENCE [LARGE SCALE GENOMIC DNA]</scope>
    <source>
        <strain evidence="2 3">NRRL Y-17804</strain>
    </source>
</reference>
<protein>
    <submittedName>
        <fullName evidence="2">Uncharacterized protein</fullName>
    </submittedName>
</protein>
<feature type="compositionally biased region" description="Low complexity" evidence="1">
    <location>
        <begin position="93"/>
        <end position="107"/>
    </location>
</feature>
<evidence type="ECO:0000256" key="1">
    <source>
        <dbReference type="SAM" id="MobiDB-lite"/>
    </source>
</evidence>
<name>A0A0E9NAE2_SAICN</name>
<sequence>MPPVHQLLIRVTHALFPFICFSKIQTSAHANTSPPDRSSALSCNIIYVYSSPSYKSFSSPLTAVRFHISPLSSFTRRSLSFWDNNAVLTQRHYPTNSPTTAPNTSSSPYPPPKPG</sequence>